<feature type="transmembrane region" description="Helical" evidence="1">
    <location>
        <begin position="180"/>
        <end position="207"/>
    </location>
</feature>
<keyword evidence="3" id="KW-1185">Reference proteome</keyword>
<comment type="caution">
    <text evidence="2">The sequence shown here is derived from an EMBL/GenBank/DDBJ whole genome shotgun (WGS) entry which is preliminary data.</text>
</comment>
<gene>
    <name evidence="2" type="ORF">D4T97_001310</name>
</gene>
<keyword evidence="1" id="KW-1133">Transmembrane helix</keyword>
<feature type="transmembrane region" description="Helical" evidence="1">
    <location>
        <begin position="68"/>
        <end position="86"/>
    </location>
</feature>
<protein>
    <submittedName>
        <fullName evidence="2">Stage II sporulation protein M</fullName>
    </submittedName>
</protein>
<name>A0A429Y775_9BACI</name>
<proteinExistence type="predicted"/>
<accession>A0A429Y775</accession>
<feature type="transmembrane region" description="Helical" evidence="1">
    <location>
        <begin position="20"/>
        <end position="40"/>
    </location>
</feature>
<dbReference type="Pfam" id="PF01944">
    <property type="entry name" value="SpoIIM"/>
    <property type="match status" value="1"/>
</dbReference>
<evidence type="ECO:0000256" key="1">
    <source>
        <dbReference type="SAM" id="Phobius"/>
    </source>
</evidence>
<dbReference type="OrthoDB" id="2340020at2"/>
<keyword evidence="1" id="KW-0472">Membrane</keyword>
<evidence type="ECO:0000313" key="2">
    <source>
        <dbReference type="EMBL" id="RST77164.1"/>
    </source>
</evidence>
<feature type="transmembrane region" description="Helical" evidence="1">
    <location>
        <begin position="93"/>
        <end position="112"/>
    </location>
</feature>
<sequence length="208" mass="23254">MDEVATILKIINKTIFKRAVTFFVCAAIITVLATVITYIVNPDLKGVMKSLGDNSSNQLKESTGIKKIWAYVVNNGFMVPLQMVVLTLIPIQFLYLINVISTAILPGILFGVVLQVDYKKGIEIIASSIPHYFVEIFAFCLFAAVLFELNRVIRGKIRSVFKKDKDGISLVKKTLGTIKIYMVLILPMIIVAAFLETYIADIIFSLFH</sequence>
<dbReference type="Proteomes" id="UP000287156">
    <property type="component" value="Unassembled WGS sequence"/>
</dbReference>
<keyword evidence="1" id="KW-0812">Transmembrane</keyword>
<dbReference type="InterPro" id="IPR002798">
    <property type="entry name" value="SpoIIM-like"/>
</dbReference>
<evidence type="ECO:0000313" key="3">
    <source>
        <dbReference type="Proteomes" id="UP000287156"/>
    </source>
</evidence>
<feature type="transmembrane region" description="Helical" evidence="1">
    <location>
        <begin position="132"/>
        <end position="153"/>
    </location>
</feature>
<reference evidence="2" key="1">
    <citation type="submission" date="2018-12" db="EMBL/GenBank/DDBJ databases">
        <authorList>
            <person name="Sun L."/>
            <person name="Chen Z."/>
        </authorList>
    </citation>
    <scope>NUCLEOTIDE SEQUENCE [LARGE SCALE GENOMIC DNA]</scope>
    <source>
        <strain evidence="2">3-2-2</strain>
    </source>
</reference>
<organism evidence="2 3">
    <name type="scientific">Siminovitchia acidinfaciens</name>
    <dbReference type="NCBI Taxonomy" id="2321395"/>
    <lineage>
        <taxon>Bacteria</taxon>
        <taxon>Bacillati</taxon>
        <taxon>Bacillota</taxon>
        <taxon>Bacilli</taxon>
        <taxon>Bacillales</taxon>
        <taxon>Bacillaceae</taxon>
        <taxon>Siminovitchia</taxon>
    </lineage>
</organism>
<dbReference type="EMBL" id="QYTV02000001">
    <property type="protein sequence ID" value="RST77164.1"/>
    <property type="molecule type" value="Genomic_DNA"/>
</dbReference>
<dbReference type="AlphaFoldDB" id="A0A429Y775"/>